<accession>B9XS74</accession>
<evidence type="ECO:0000313" key="3">
    <source>
        <dbReference type="Proteomes" id="UP000003688"/>
    </source>
</evidence>
<reference evidence="2 3" key="1">
    <citation type="journal article" date="2011" name="J. Bacteriol.">
        <title>Genome sequence of 'Pedosphaera parvula' Ellin514, an aerobic Verrucomicrobial isolate from pasture soil.</title>
        <authorList>
            <person name="Kant R."/>
            <person name="van Passel M.W."/>
            <person name="Sangwan P."/>
            <person name="Palva A."/>
            <person name="Lucas S."/>
            <person name="Copeland A."/>
            <person name="Lapidus A."/>
            <person name="Glavina Del Rio T."/>
            <person name="Dalin E."/>
            <person name="Tice H."/>
            <person name="Bruce D."/>
            <person name="Goodwin L."/>
            <person name="Pitluck S."/>
            <person name="Chertkov O."/>
            <person name="Larimer F.W."/>
            <person name="Land M.L."/>
            <person name="Hauser L."/>
            <person name="Brettin T.S."/>
            <person name="Detter J.C."/>
            <person name="Han S."/>
            <person name="de Vos W.M."/>
            <person name="Janssen P.H."/>
            <person name="Smidt H."/>
        </authorList>
    </citation>
    <scope>NUCLEOTIDE SEQUENCE [LARGE SCALE GENOMIC DNA]</scope>
    <source>
        <strain evidence="2 3">Ellin514</strain>
    </source>
</reference>
<keyword evidence="3" id="KW-1185">Reference proteome</keyword>
<dbReference type="AlphaFoldDB" id="B9XS74"/>
<evidence type="ECO:0000256" key="1">
    <source>
        <dbReference type="SAM" id="MobiDB-lite"/>
    </source>
</evidence>
<dbReference type="STRING" id="320771.Cflav_PD0338"/>
<feature type="region of interest" description="Disordered" evidence="1">
    <location>
        <begin position="43"/>
        <end position="64"/>
    </location>
</feature>
<gene>
    <name evidence="2" type="ORF">Cflav_PD0338</name>
</gene>
<dbReference type="EMBL" id="ABOX02000074">
    <property type="protein sequence ID" value="EEF57329.1"/>
    <property type="molecule type" value="Genomic_DNA"/>
</dbReference>
<evidence type="ECO:0000313" key="2">
    <source>
        <dbReference type="EMBL" id="EEF57329.1"/>
    </source>
</evidence>
<dbReference type="Proteomes" id="UP000003688">
    <property type="component" value="Unassembled WGS sequence"/>
</dbReference>
<organism evidence="2 3">
    <name type="scientific">Pedosphaera parvula (strain Ellin514)</name>
    <dbReference type="NCBI Taxonomy" id="320771"/>
    <lineage>
        <taxon>Bacteria</taxon>
        <taxon>Pseudomonadati</taxon>
        <taxon>Verrucomicrobiota</taxon>
        <taxon>Pedosphaerae</taxon>
        <taxon>Pedosphaerales</taxon>
        <taxon>Pedosphaeraceae</taxon>
        <taxon>Pedosphaera</taxon>
    </lineage>
</organism>
<sequence>MNTRVLSLASDLSWVSDARSMTKLFQQFPYQVTLFLLPESLSKHPPPSLPRSKNEEEPELSPGSHFALNSIAAAQVPHPIFEILSVVQPAHAFVAHSPLETTACEPPPRL</sequence>
<protein>
    <submittedName>
        <fullName evidence="2">Uncharacterized protein</fullName>
    </submittedName>
</protein>
<name>B9XS74_PEDPL</name>
<comment type="caution">
    <text evidence="2">The sequence shown here is derived from an EMBL/GenBank/DDBJ whole genome shotgun (WGS) entry which is preliminary data.</text>
</comment>
<proteinExistence type="predicted"/>